<organism evidence="2 3">
    <name type="scientific">Polarella glacialis</name>
    <name type="common">Dinoflagellate</name>
    <dbReference type="NCBI Taxonomy" id="89957"/>
    <lineage>
        <taxon>Eukaryota</taxon>
        <taxon>Sar</taxon>
        <taxon>Alveolata</taxon>
        <taxon>Dinophyceae</taxon>
        <taxon>Suessiales</taxon>
        <taxon>Suessiaceae</taxon>
        <taxon>Polarella</taxon>
    </lineage>
</organism>
<comment type="caution">
    <text evidence="2">The sequence shown here is derived from an EMBL/GenBank/DDBJ whole genome shotgun (WGS) entry which is preliminary data.</text>
</comment>
<evidence type="ECO:0000256" key="1">
    <source>
        <dbReference type="SAM" id="MobiDB-lite"/>
    </source>
</evidence>
<sequence>MAESLSAKQRPSAKILPGSWASKMKVSTSTTLGSPPPSSLSAKAASSASVSACFAPAAASLSAPGRLSVAPKSAPLMSTLAPATSISLPPNSVSSTSAPATSISLPPKSVSVLASIPETLRSSVPQSTSLLLSSPPPTSVSLQPRVTASSPSPAQRPATSVSIPAAPAFAQRSASVQVPAALTSLSLPPRSASVAAPTFLNLQAAALSPPANSSNLQAAAFSPLAPSSSCGGQCSVQMPSNFQSQRRASYPQQQQQQQQQQQPAFGAPFSASAPPSAALATPHHLSPSMSSPDLDGSPPHDAGPPLRPKRLTAGLPDPNLVKHHREAYMQKIDGQLQEGISLLKERCEAQKQELRRVCQQRKQEHKHEVDRQFQEQANVEVDKQFHKLTDLERVVKDQREFIQARYGGVDQGSLTQVRDVLARREFASQVGLLKPVQGAPNSHAPNFLASTSRPPSPGGSFRTRVPSYPLLPTATHCYKPDLHDPSPTLRLRHIELGLDDDDDISLGAISRRPTSPMQLQRSSLMHEEKLLPFGDGPLSGQGQSPHNWQVRAPQSGIMENGDLGPDMYEPDLDAGSFDAGRTYSGIQPRGRFPLGAFSSGKSSQRGGKFSKSDW</sequence>
<proteinExistence type="predicted"/>
<dbReference type="AlphaFoldDB" id="A0A813LMI5"/>
<evidence type="ECO:0000313" key="2">
    <source>
        <dbReference type="EMBL" id="CAE8736107.1"/>
    </source>
</evidence>
<feature type="compositionally biased region" description="Polar residues" evidence="1">
    <location>
        <begin position="146"/>
        <end position="160"/>
    </location>
</feature>
<dbReference type="Proteomes" id="UP000626109">
    <property type="component" value="Unassembled WGS sequence"/>
</dbReference>
<feature type="region of interest" description="Disordered" evidence="1">
    <location>
        <begin position="85"/>
        <end position="105"/>
    </location>
</feature>
<accession>A0A813LMI5</accession>
<protein>
    <submittedName>
        <fullName evidence="2">Uncharacterized protein</fullName>
    </submittedName>
</protein>
<gene>
    <name evidence="2" type="ORF">PGLA2088_LOCUS48172</name>
</gene>
<name>A0A813LMI5_POLGL</name>
<evidence type="ECO:0000313" key="3">
    <source>
        <dbReference type="Proteomes" id="UP000626109"/>
    </source>
</evidence>
<feature type="compositionally biased region" description="Low complexity" evidence="1">
    <location>
        <begin position="252"/>
        <end position="282"/>
    </location>
</feature>
<feature type="region of interest" description="Disordered" evidence="1">
    <location>
        <begin position="558"/>
        <end position="614"/>
    </location>
</feature>
<feature type="region of interest" description="Disordered" evidence="1">
    <location>
        <begin position="1"/>
        <end position="20"/>
    </location>
</feature>
<feature type="region of interest" description="Disordered" evidence="1">
    <location>
        <begin position="122"/>
        <end position="160"/>
    </location>
</feature>
<feature type="compositionally biased region" description="Polar residues" evidence="1">
    <location>
        <begin position="230"/>
        <end position="251"/>
    </location>
</feature>
<reference evidence="2" key="1">
    <citation type="submission" date="2021-02" db="EMBL/GenBank/DDBJ databases">
        <authorList>
            <person name="Dougan E. K."/>
            <person name="Rhodes N."/>
            <person name="Thang M."/>
            <person name="Chan C."/>
        </authorList>
    </citation>
    <scope>NUCLEOTIDE SEQUENCE</scope>
</reference>
<feature type="compositionally biased region" description="Polar residues" evidence="1">
    <location>
        <begin position="85"/>
        <end position="104"/>
    </location>
</feature>
<dbReference type="EMBL" id="CAJNNW010036622">
    <property type="protein sequence ID" value="CAE8736107.1"/>
    <property type="molecule type" value="Genomic_DNA"/>
</dbReference>
<feature type="region of interest" description="Disordered" evidence="1">
    <location>
        <begin position="222"/>
        <end position="316"/>
    </location>
</feature>
<feature type="compositionally biased region" description="Low complexity" evidence="1">
    <location>
        <begin position="122"/>
        <end position="144"/>
    </location>
</feature>